<evidence type="ECO:0000256" key="8">
    <source>
        <dbReference type="PROSITE-ProRule" id="PRU01360"/>
    </source>
</evidence>
<dbReference type="Gene3D" id="2.170.130.10">
    <property type="entry name" value="TonB-dependent receptor, plug domain"/>
    <property type="match status" value="1"/>
</dbReference>
<name>A0ABV6HP48_9SPHI</name>
<evidence type="ECO:0000256" key="1">
    <source>
        <dbReference type="ARBA" id="ARBA00004571"/>
    </source>
</evidence>
<dbReference type="NCBIfam" id="TIGR04057">
    <property type="entry name" value="SusC_RagA_signa"/>
    <property type="match status" value="1"/>
</dbReference>
<comment type="similarity">
    <text evidence="8">Belongs to the TonB-dependent receptor family.</text>
</comment>
<proteinExistence type="inferred from homology"/>
<dbReference type="EMBL" id="JBHLWO010000002">
    <property type="protein sequence ID" value="MFC0320422.1"/>
    <property type="molecule type" value="Genomic_DNA"/>
</dbReference>
<comment type="caution">
    <text evidence="11">The sequence shown here is derived from an EMBL/GenBank/DDBJ whole genome shotgun (WGS) entry which is preliminary data.</text>
</comment>
<keyword evidence="4 8" id="KW-0812">Transmembrane</keyword>
<dbReference type="InterPro" id="IPR008969">
    <property type="entry name" value="CarboxyPept-like_regulatory"/>
</dbReference>
<feature type="domain" description="TonB-dependent receptor plug" evidence="10">
    <location>
        <begin position="123"/>
        <end position="241"/>
    </location>
</feature>
<keyword evidence="7 8" id="KW-0998">Cell outer membrane</keyword>
<keyword evidence="6 8" id="KW-0472">Membrane</keyword>
<gene>
    <name evidence="11" type="ORF">ACFFI0_18995</name>
</gene>
<comment type="subcellular location">
    <subcellularLocation>
        <location evidence="1 8">Cell outer membrane</location>
        <topology evidence="1 8">Multi-pass membrane protein</topology>
    </subcellularLocation>
</comment>
<accession>A0ABV6HP48</accession>
<evidence type="ECO:0000256" key="7">
    <source>
        <dbReference type="ARBA" id="ARBA00023237"/>
    </source>
</evidence>
<evidence type="ECO:0000256" key="9">
    <source>
        <dbReference type="SAM" id="SignalP"/>
    </source>
</evidence>
<evidence type="ECO:0000256" key="4">
    <source>
        <dbReference type="ARBA" id="ARBA00022692"/>
    </source>
</evidence>
<dbReference type="SUPFAM" id="SSF49464">
    <property type="entry name" value="Carboxypeptidase regulatory domain-like"/>
    <property type="match status" value="1"/>
</dbReference>
<dbReference type="InterPro" id="IPR037066">
    <property type="entry name" value="Plug_dom_sf"/>
</dbReference>
<keyword evidence="5 9" id="KW-0732">Signal</keyword>
<dbReference type="RefSeq" id="WP_207303819.1">
    <property type="nucleotide sequence ID" value="NZ_JBHLWO010000002.1"/>
</dbReference>
<dbReference type="PROSITE" id="PS52016">
    <property type="entry name" value="TONB_DEPENDENT_REC_3"/>
    <property type="match status" value="1"/>
</dbReference>
<feature type="signal peptide" evidence="9">
    <location>
        <begin position="1"/>
        <end position="29"/>
    </location>
</feature>
<evidence type="ECO:0000256" key="6">
    <source>
        <dbReference type="ARBA" id="ARBA00023136"/>
    </source>
</evidence>
<dbReference type="Gene3D" id="2.40.170.20">
    <property type="entry name" value="TonB-dependent receptor, beta-barrel domain"/>
    <property type="match status" value="1"/>
</dbReference>
<evidence type="ECO:0000259" key="10">
    <source>
        <dbReference type="Pfam" id="PF07715"/>
    </source>
</evidence>
<dbReference type="NCBIfam" id="TIGR04056">
    <property type="entry name" value="OMP_RagA_SusC"/>
    <property type="match status" value="1"/>
</dbReference>
<evidence type="ECO:0000256" key="2">
    <source>
        <dbReference type="ARBA" id="ARBA00022448"/>
    </source>
</evidence>
<protein>
    <submittedName>
        <fullName evidence="11">SusC/RagA family TonB-linked outer membrane protein</fullName>
    </submittedName>
</protein>
<organism evidence="11 12">
    <name type="scientific">Olivibacter oleidegradans</name>
    <dbReference type="NCBI Taxonomy" id="760123"/>
    <lineage>
        <taxon>Bacteria</taxon>
        <taxon>Pseudomonadati</taxon>
        <taxon>Bacteroidota</taxon>
        <taxon>Sphingobacteriia</taxon>
        <taxon>Sphingobacteriales</taxon>
        <taxon>Sphingobacteriaceae</taxon>
        <taxon>Olivibacter</taxon>
    </lineage>
</organism>
<dbReference type="PANTHER" id="PTHR30069:SF29">
    <property type="entry name" value="HEMOGLOBIN AND HEMOGLOBIN-HAPTOGLOBIN-BINDING PROTEIN 1-RELATED"/>
    <property type="match status" value="1"/>
</dbReference>
<dbReference type="Pfam" id="PF13715">
    <property type="entry name" value="CarbopepD_reg_2"/>
    <property type="match status" value="1"/>
</dbReference>
<reference evidence="11 12" key="1">
    <citation type="submission" date="2024-09" db="EMBL/GenBank/DDBJ databases">
        <authorList>
            <person name="Sun Q."/>
            <person name="Mori K."/>
        </authorList>
    </citation>
    <scope>NUCLEOTIDE SEQUENCE [LARGE SCALE GENOMIC DNA]</scope>
    <source>
        <strain evidence="11 12">CCM 7765</strain>
    </source>
</reference>
<dbReference type="InterPro" id="IPR039426">
    <property type="entry name" value="TonB-dep_rcpt-like"/>
</dbReference>
<dbReference type="InterPro" id="IPR023996">
    <property type="entry name" value="TonB-dep_OMP_SusC/RagA"/>
</dbReference>
<dbReference type="Gene3D" id="2.60.40.1120">
    <property type="entry name" value="Carboxypeptidase-like, regulatory domain"/>
    <property type="match status" value="1"/>
</dbReference>
<feature type="chain" id="PRO_5045101174" evidence="9">
    <location>
        <begin position="30"/>
        <end position="1033"/>
    </location>
</feature>
<sequence>MKMFNDQFKLKNFTCFLFALCMLVSEMHAQQNIQVSGKIIAQSDGQPIPGVSVLVQGSAVGTSTDAEGRYSLSVPSNASLLIKAVGYQEQRIKVTGNVINLTLVEEENALDEVVVVGYGTTTKENLTTSVSKIDPKKIPTAANSSVPELLFGRAAGLQVNQQSSQPGGNINVSIRGKGTPLIVVDGVVFPNNALEPDNGSVEIQGVDRGPLAGLNPNDIESIEILKDASAAIYGVSAANGVMYITTKKGKAGRMNISYDANHSFVNNMKYLEPLNARDYMVYHNQLSVDKYLSDNNMEPFGQGTPDLRAYSPRFTQEQINGAGEGTRWLDQVLRNGNVDNHQLSLNGGTEKVTYYTSANYYKQTGTVKNSDLTRWSGRLNVTFALSKWLSLNTNVNANRNEYANPQAGWQTGGAGTQGFNALQAALGYPSTVPIYDADGNYSIFAVTGNPVSLLTIKNQTKFNGLTINTSLDFTLIPNELTAKVLYGNNDENSLRNFFIPSNVFWGQLYRSRASLAETRRQNQTMEATVSYRKRLNEWLAIDAVTGVGQYLEDFSGFNVEAFDMPDVINTDNLATATGIPTIGSYRGKNKLRSFFIRSNVELTDRFVLSLSLRRDGADKFFPDKKYQNFPSASLAYKFSNEPFIKKIEAISLLKLRTSYGTAGERPGSVAYGAYGPDATAIAFENGSVRYIPYRVNAFTNPNLQWPITKTFNAGFDFGLFRDRINGSFDYFIENKTRLLTNATTPQLSIISTSPVNGGHQRRTGFDFSLNTVNLSSDNFTWNSVVNLTHYQNRWVERFANEPPPPYAGVTDPVGSNIIYVYPTAGILQIGQEVPAWQPQNAQKPGSPIFVDSNGDGALNFDDVVSYSGIPKLIVGFGNNFTYKNFDLGIFLYGQFGAWGYDYTTLWGDPVNLLGNQQGGTTRIKDAWSTSNPSGTQPGAAFNEAALGLDPGVDTRLAKRDFLRCRNITLGYTFRTGAISKLMNSLRVYADVQNAFIITGFDGVDPEVQAVSIKGGPAPYPMARTISLGLRASF</sequence>
<dbReference type="InterPro" id="IPR036942">
    <property type="entry name" value="Beta-barrel_TonB_sf"/>
</dbReference>
<dbReference type="InterPro" id="IPR023997">
    <property type="entry name" value="TonB-dep_OMP_SusC/RagA_CS"/>
</dbReference>
<dbReference type="Pfam" id="PF07715">
    <property type="entry name" value="Plug"/>
    <property type="match status" value="1"/>
</dbReference>
<dbReference type="Proteomes" id="UP001589774">
    <property type="component" value="Unassembled WGS sequence"/>
</dbReference>
<evidence type="ECO:0000256" key="3">
    <source>
        <dbReference type="ARBA" id="ARBA00022452"/>
    </source>
</evidence>
<keyword evidence="3 8" id="KW-1134">Transmembrane beta strand</keyword>
<dbReference type="PANTHER" id="PTHR30069">
    <property type="entry name" value="TONB-DEPENDENT OUTER MEMBRANE RECEPTOR"/>
    <property type="match status" value="1"/>
</dbReference>
<keyword evidence="2 8" id="KW-0813">Transport</keyword>
<dbReference type="SUPFAM" id="SSF56935">
    <property type="entry name" value="Porins"/>
    <property type="match status" value="1"/>
</dbReference>
<evidence type="ECO:0000313" key="12">
    <source>
        <dbReference type="Proteomes" id="UP001589774"/>
    </source>
</evidence>
<keyword evidence="12" id="KW-1185">Reference proteome</keyword>
<evidence type="ECO:0000313" key="11">
    <source>
        <dbReference type="EMBL" id="MFC0320422.1"/>
    </source>
</evidence>
<dbReference type="InterPro" id="IPR012910">
    <property type="entry name" value="Plug_dom"/>
</dbReference>
<evidence type="ECO:0000256" key="5">
    <source>
        <dbReference type="ARBA" id="ARBA00022729"/>
    </source>
</evidence>